<keyword evidence="1" id="KW-1133">Transmembrane helix</keyword>
<dbReference type="Proteomes" id="UP001595826">
    <property type="component" value="Unassembled WGS sequence"/>
</dbReference>
<gene>
    <name evidence="2" type="ORF">ACFOWD_13130</name>
</gene>
<protein>
    <submittedName>
        <fullName evidence="2">PspC domain-containing protein</fullName>
    </submittedName>
</protein>
<accession>A0ABV8RC53</accession>
<keyword evidence="3" id="KW-1185">Reference proteome</keyword>
<evidence type="ECO:0000313" key="2">
    <source>
        <dbReference type="EMBL" id="MFC4269853.1"/>
    </source>
</evidence>
<proteinExistence type="predicted"/>
<dbReference type="EMBL" id="JBHSCY010000003">
    <property type="protein sequence ID" value="MFC4269853.1"/>
    <property type="molecule type" value="Genomic_DNA"/>
</dbReference>
<evidence type="ECO:0000256" key="1">
    <source>
        <dbReference type="SAM" id="Phobius"/>
    </source>
</evidence>
<comment type="caution">
    <text evidence="2">The sequence shown here is derived from an EMBL/GenBank/DDBJ whole genome shotgun (WGS) entry which is preliminary data.</text>
</comment>
<sequence>MINKKFIHTTRHFFERHGFGFFQRLADRLGMRAKSVRIYFIYVTFFTVGLSFGFYLTFAFLMKLKDLVYTKRSSVFDL</sequence>
<dbReference type="RefSeq" id="WP_298994004.1">
    <property type="nucleotide sequence ID" value="NZ_CP194417.1"/>
</dbReference>
<keyword evidence="1" id="KW-0812">Transmembrane</keyword>
<name>A0ABV8RC53_9FLAO</name>
<organism evidence="2 3">
    <name type="scientific">Polaribacter marinivivus</name>
    <dbReference type="NCBI Taxonomy" id="1524260"/>
    <lineage>
        <taxon>Bacteria</taxon>
        <taxon>Pseudomonadati</taxon>
        <taxon>Bacteroidota</taxon>
        <taxon>Flavobacteriia</taxon>
        <taxon>Flavobacteriales</taxon>
        <taxon>Flavobacteriaceae</taxon>
    </lineage>
</organism>
<evidence type="ECO:0000313" key="3">
    <source>
        <dbReference type="Proteomes" id="UP001595826"/>
    </source>
</evidence>
<keyword evidence="1" id="KW-0472">Membrane</keyword>
<feature type="transmembrane region" description="Helical" evidence="1">
    <location>
        <begin position="39"/>
        <end position="62"/>
    </location>
</feature>
<reference evidence="3" key="1">
    <citation type="journal article" date="2019" name="Int. J. Syst. Evol. Microbiol.">
        <title>The Global Catalogue of Microorganisms (GCM) 10K type strain sequencing project: providing services to taxonomists for standard genome sequencing and annotation.</title>
        <authorList>
            <consortium name="The Broad Institute Genomics Platform"/>
            <consortium name="The Broad Institute Genome Sequencing Center for Infectious Disease"/>
            <person name="Wu L."/>
            <person name="Ma J."/>
        </authorList>
    </citation>
    <scope>NUCLEOTIDE SEQUENCE [LARGE SCALE GENOMIC DNA]</scope>
    <source>
        <strain evidence="3">CECT 8655</strain>
    </source>
</reference>